<sequence>MAVFRNFVKCTCGYRRRRRTELLQRLKPVLIGGLVVLAILAAVRFAKGGNLVDVNFSALVTSSTLVLGFVGFVAGVMGIRLDHQSRWRDLDAPAWLGILVFAFSFSKGWAQYFESEISGVTRVVAVSVMVVLAAVTVGVVLVRAPTRMREFRRDYLTIRTSSAQPFNLKAMRYQREAMVHLIACIEPQCPKRAEKIREKKVRETVRSRSLKHLALRRYSGRQLVAAPDRNVRVAFAVLMIARALVSPYEQVGAWTAAFFGSSTILLTLFGRVPPSLLSSGLVFLPFVLVPVIHAVREMLLRILSMRKPDGPPVP</sequence>
<evidence type="ECO:0000313" key="3">
    <source>
        <dbReference type="Proteomes" id="UP000199025"/>
    </source>
</evidence>
<dbReference type="AlphaFoldDB" id="A0A1I3TF93"/>
<feature type="transmembrane region" description="Helical" evidence="1">
    <location>
        <begin position="58"/>
        <end position="81"/>
    </location>
</feature>
<feature type="transmembrane region" description="Helical" evidence="1">
    <location>
        <begin position="93"/>
        <end position="112"/>
    </location>
</feature>
<keyword evidence="3" id="KW-1185">Reference proteome</keyword>
<evidence type="ECO:0000256" key="1">
    <source>
        <dbReference type="SAM" id="Phobius"/>
    </source>
</evidence>
<gene>
    <name evidence="2" type="ORF">SAMN05421835_107229</name>
</gene>
<feature type="transmembrane region" description="Helical" evidence="1">
    <location>
        <begin position="276"/>
        <end position="295"/>
    </location>
</feature>
<feature type="transmembrane region" description="Helical" evidence="1">
    <location>
        <begin position="26"/>
        <end position="46"/>
    </location>
</feature>
<protein>
    <submittedName>
        <fullName evidence="2">Uncharacterized protein</fullName>
    </submittedName>
</protein>
<feature type="transmembrane region" description="Helical" evidence="1">
    <location>
        <begin position="251"/>
        <end position="270"/>
    </location>
</feature>
<proteinExistence type="predicted"/>
<feature type="transmembrane region" description="Helical" evidence="1">
    <location>
        <begin position="124"/>
        <end position="144"/>
    </location>
</feature>
<reference evidence="2 3" key="1">
    <citation type="submission" date="2016-10" db="EMBL/GenBank/DDBJ databases">
        <authorList>
            <person name="de Groot N.N."/>
        </authorList>
    </citation>
    <scope>NUCLEOTIDE SEQUENCE [LARGE SCALE GENOMIC DNA]</scope>
    <source>
        <strain evidence="2 3">DSM 44468</strain>
    </source>
</reference>
<name>A0A1I3TF93_9PSEU</name>
<dbReference type="EMBL" id="FORP01000007">
    <property type="protein sequence ID" value="SFJ68127.1"/>
    <property type="molecule type" value="Genomic_DNA"/>
</dbReference>
<keyword evidence="1" id="KW-0472">Membrane</keyword>
<dbReference type="Proteomes" id="UP000199025">
    <property type="component" value="Unassembled WGS sequence"/>
</dbReference>
<organism evidence="2 3">
    <name type="scientific">Amycolatopsis sacchari</name>
    <dbReference type="NCBI Taxonomy" id="115433"/>
    <lineage>
        <taxon>Bacteria</taxon>
        <taxon>Bacillati</taxon>
        <taxon>Actinomycetota</taxon>
        <taxon>Actinomycetes</taxon>
        <taxon>Pseudonocardiales</taxon>
        <taxon>Pseudonocardiaceae</taxon>
        <taxon>Amycolatopsis</taxon>
    </lineage>
</organism>
<accession>A0A1I3TF93</accession>
<dbReference type="RefSeq" id="WP_143249862.1">
    <property type="nucleotide sequence ID" value="NZ_FORP01000007.1"/>
</dbReference>
<keyword evidence="1" id="KW-0812">Transmembrane</keyword>
<evidence type="ECO:0000313" key="2">
    <source>
        <dbReference type="EMBL" id="SFJ68127.1"/>
    </source>
</evidence>
<keyword evidence="1" id="KW-1133">Transmembrane helix</keyword>
<dbReference type="STRING" id="115433.SAMN05421835_107229"/>